<protein>
    <submittedName>
        <fullName evidence="2">Uncharacterized protein</fullName>
    </submittedName>
</protein>
<dbReference type="Proteomes" id="UP001202248">
    <property type="component" value="Unassembled WGS sequence"/>
</dbReference>
<gene>
    <name evidence="2" type="ORF">MKP09_23120</name>
</gene>
<evidence type="ECO:0000313" key="3">
    <source>
        <dbReference type="Proteomes" id="UP001202248"/>
    </source>
</evidence>
<sequence>MQINQHNYEAFFLMYVDNELSLQQQEMVDAFVRQNPKLAKELEMLKQTVSGADETIQFRNKEKLMKSISFTEEDLLTYLNGEADAQMAGKIETSLQHDDALKQQISKLEKLYLSGDDEYVYPRKNDLYKHVPVRRMDWRKMAIAASLLICVSAWLFLYKGEEDVYVPIAKIDTTQQQMEAKPLIKTDSVMPQSSEETVTTPGLLDEPEISVTNVIKKDKGVVQPQNKEVSKNEIEKAETVINRQVVDKIGDEIKPNESINTNNKGVVAKQGIEKIPVAESKTQTAFENAPAKEKKKSFFKKIEKRSVTRHWIYCQTELIRSMLLASLLMLTGDFYRKVFLYQLTNIKFTRKTDTYVTQNFTNRFMCCYDCGCLRTR</sequence>
<accession>A0ABS9SQR3</accession>
<dbReference type="RefSeq" id="WP_240832899.1">
    <property type="nucleotide sequence ID" value="NZ_JAKWBL010000004.1"/>
</dbReference>
<proteinExistence type="predicted"/>
<organism evidence="2 3">
    <name type="scientific">Niabella ginsengisoli</name>
    <dbReference type="NCBI Taxonomy" id="522298"/>
    <lineage>
        <taxon>Bacteria</taxon>
        <taxon>Pseudomonadati</taxon>
        <taxon>Bacteroidota</taxon>
        <taxon>Chitinophagia</taxon>
        <taxon>Chitinophagales</taxon>
        <taxon>Chitinophagaceae</taxon>
        <taxon>Niabella</taxon>
    </lineage>
</organism>
<keyword evidence="1" id="KW-0812">Transmembrane</keyword>
<reference evidence="2 3" key="1">
    <citation type="submission" date="2022-02" db="EMBL/GenBank/DDBJ databases">
        <authorList>
            <person name="Min J."/>
        </authorList>
    </citation>
    <scope>NUCLEOTIDE SEQUENCE [LARGE SCALE GENOMIC DNA]</scope>
    <source>
        <strain evidence="2 3">GR10-1</strain>
    </source>
</reference>
<comment type="caution">
    <text evidence="2">The sequence shown here is derived from an EMBL/GenBank/DDBJ whole genome shotgun (WGS) entry which is preliminary data.</text>
</comment>
<keyword evidence="1" id="KW-1133">Transmembrane helix</keyword>
<keyword evidence="1" id="KW-0472">Membrane</keyword>
<dbReference type="EMBL" id="JAKWBL010000004">
    <property type="protein sequence ID" value="MCH5600596.1"/>
    <property type="molecule type" value="Genomic_DNA"/>
</dbReference>
<evidence type="ECO:0000313" key="2">
    <source>
        <dbReference type="EMBL" id="MCH5600596.1"/>
    </source>
</evidence>
<name>A0ABS9SQR3_9BACT</name>
<evidence type="ECO:0000256" key="1">
    <source>
        <dbReference type="SAM" id="Phobius"/>
    </source>
</evidence>
<feature type="transmembrane region" description="Helical" evidence="1">
    <location>
        <begin position="141"/>
        <end position="158"/>
    </location>
</feature>
<keyword evidence="3" id="KW-1185">Reference proteome</keyword>